<dbReference type="GO" id="GO:0003700">
    <property type="term" value="F:DNA-binding transcription factor activity"/>
    <property type="evidence" value="ECO:0007669"/>
    <property type="project" value="InterPro"/>
</dbReference>
<dbReference type="CDD" id="cd07377">
    <property type="entry name" value="WHTH_GntR"/>
    <property type="match status" value="1"/>
</dbReference>
<dbReference type="PROSITE" id="PS50949">
    <property type="entry name" value="HTH_GNTR"/>
    <property type="match status" value="1"/>
</dbReference>
<dbReference type="Pfam" id="PF00392">
    <property type="entry name" value="GntR"/>
    <property type="match status" value="1"/>
</dbReference>
<dbReference type="PANTHER" id="PTHR38445:SF9">
    <property type="entry name" value="HTH-TYPE TRANSCRIPTIONAL REPRESSOR YTRA"/>
    <property type="match status" value="1"/>
</dbReference>
<evidence type="ECO:0000256" key="1">
    <source>
        <dbReference type="ARBA" id="ARBA00023015"/>
    </source>
</evidence>
<evidence type="ECO:0000259" key="4">
    <source>
        <dbReference type="PROSITE" id="PS50949"/>
    </source>
</evidence>
<keyword evidence="6" id="KW-1185">Reference proteome</keyword>
<dbReference type="GO" id="GO:0003677">
    <property type="term" value="F:DNA binding"/>
    <property type="evidence" value="ECO:0007669"/>
    <property type="project" value="UniProtKB-KW"/>
</dbReference>
<dbReference type="SMART" id="SM00345">
    <property type="entry name" value="HTH_GNTR"/>
    <property type="match status" value="1"/>
</dbReference>
<evidence type="ECO:0000256" key="2">
    <source>
        <dbReference type="ARBA" id="ARBA00023125"/>
    </source>
</evidence>
<name>A0A839QD00_9MICC</name>
<organism evidence="5 6">
    <name type="scientific">Paeniglutamicibacter cryotolerans</name>
    <dbReference type="NCBI Taxonomy" id="670079"/>
    <lineage>
        <taxon>Bacteria</taxon>
        <taxon>Bacillati</taxon>
        <taxon>Actinomycetota</taxon>
        <taxon>Actinomycetes</taxon>
        <taxon>Micrococcales</taxon>
        <taxon>Micrococcaceae</taxon>
        <taxon>Paeniglutamicibacter</taxon>
    </lineage>
</organism>
<dbReference type="SUPFAM" id="SSF46785">
    <property type="entry name" value="Winged helix' DNA-binding domain"/>
    <property type="match status" value="1"/>
</dbReference>
<dbReference type="PANTHER" id="PTHR38445">
    <property type="entry name" value="HTH-TYPE TRANSCRIPTIONAL REPRESSOR YTRA"/>
    <property type="match status" value="1"/>
</dbReference>
<dbReference type="InterPro" id="IPR036390">
    <property type="entry name" value="WH_DNA-bd_sf"/>
</dbReference>
<keyword evidence="3" id="KW-0804">Transcription</keyword>
<keyword evidence="2 5" id="KW-0238">DNA-binding</keyword>
<dbReference type="Proteomes" id="UP000523000">
    <property type="component" value="Unassembled WGS sequence"/>
</dbReference>
<accession>A0A839QD00</accession>
<dbReference type="AlphaFoldDB" id="A0A839QD00"/>
<gene>
    <name evidence="5" type="ORF">E9229_000209</name>
</gene>
<dbReference type="InterPro" id="IPR000524">
    <property type="entry name" value="Tscrpt_reg_HTH_GntR"/>
</dbReference>
<dbReference type="EMBL" id="JACHVS010000001">
    <property type="protein sequence ID" value="MBB2994018.1"/>
    <property type="molecule type" value="Genomic_DNA"/>
</dbReference>
<dbReference type="Gene3D" id="1.10.10.10">
    <property type="entry name" value="Winged helix-like DNA-binding domain superfamily/Winged helix DNA-binding domain"/>
    <property type="match status" value="1"/>
</dbReference>
<protein>
    <submittedName>
        <fullName evidence="5">DNA-binding transcriptional regulator YhcF (GntR family)</fullName>
    </submittedName>
</protein>
<evidence type="ECO:0000313" key="5">
    <source>
        <dbReference type="EMBL" id="MBB2994018.1"/>
    </source>
</evidence>
<dbReference type="InterPro" id="IPR036388">
    <property type="entry name" value="WH-like_DNA-bd_sf"/>
</dbReference>
<keyword evidence="1" id="KW-0805">Transcription regulation</keyword>
<feature type="domain" description="HTH gntR-type" evidence="4">
    <location>
        <begin position="13"/>
        <end position="81"/>
    </location>
</feature>
<evidence type="ECO:0000256" key="3">
    <source>
        <dbReference type="ARBA" id="ARBA00023163"/>
    </source>
</evidence>
<comment type="caution">
    <text evidence="5">The sequence shown here is derived from an EMBL/GenBank/DDBJ whole genome shotgun (WGS) entry which is preliminary data.</text>
</comment>
<proteinExistence type="predicted"/>
<dbReference type="RefSeq" id="WP_183509380.1">
    <property type="nucleotide sequence ID" value="NZ_BAABGK010000010.1"/>
</dbReference>
<reference evidence="5 6" key="1">
    <citation type="submission" date="2020-08" db="EMBL/GenBank/DDBJ databases">
        <title>Sequencing the genomes of 1000 actinobacteria strains.</title>
        <authorList>
            <person name="Klenk H.-P."/>
        </authorList>
    </citation>
    <scope>NUCLEOTIDE SEQUENCE [LARGE SCALE GENOMIC DNA]</scope>
    <source>
        <strain evidence="5 6">DSM 22826</strain>
    </source>
</reference>
<sequence length="131" mass="13800">MSALITVDLRDATPPYEQIRAQVASLIAIGTLTDGERLPTVRALAADLGVATGTVSRAYKELESSGLIASRRRLGTVVTRPAEGSGPGGAGAAENLDLHRALDLLVAEADQAGIDDQTLLDLLRGRLRTRR</sequence>
<evidence type="ECO:0000313" key="6">
    <source>
        <dbReference type="Proteomes" id="UP000523000"/>
    </source>
</evidence>